<sequence>MYACDGCTQFTLKLLCDLCLGFDGQDLIEYWRGIRGIIGKNEELESSLFVPLLSPGRPRTKGTTAELLFMGQHVQDEVGGHRSCKPA</sequence>
<gene>
    <name evidence="1" type="ORF">chiPu_0002242</name>
</gene>
<accession>A0A401S0B2</accession>
<dbReference type="AlphaFoldDB" id="A0A401S0B2"/>
<dbReference type="Proteomes" id="UP000287033">
    <property type="component" value="Unassembled WGS sequence"/>
</dbReference>
<dbReference type="EMBL" id="BEZZ01000041">
    <property type="protein sequence ID" value="GCC23844.1"/>
    <property type="molecule type" value="Genomic_DNA"/>
</dbReference>
<evidence type="ECO:0000313" key="1">
    <source>
        <dbReference type="EMBL" id="GCC23844.1"/>
    </source>
</evidence>
<keyword evidence="2" id="KW-1185">Reference proteome</keyword>
<name>A0A401S0B2_CHIPU</name>
<organism evidence="1 2">
    <name type="scientific">Chiloscyllium punctatum</name>
    <name type="common">Brownbanded bambooshark</name>
    <name type="synonym">Hemiscyllium punctatum</name>
    <dbReference type="NCBI Taxonomy" id="137246"/>
    <lineage>
        <taxon>Eukaryota</taxon>
        <taxon>Metazoa</taxon>
        <taxon>Chordata</taxon>
        <taxon>Craniata</taxon>
        <taxon>Vertebrata</taxon>
        <taxon>Chondrichthyes</taxon>
        <taxon>Elasmobranchii</taxon>
        <taxon>Galeomorphii</taxon>
        <taxon>Galeoidea</taxon>
        <taxon>Orectolobiformes</taxon>
        <taxon>Hemiscylliidae</taxon>
        <taxon>Chiloscyllium</taxon>
    </lineage>
</organism>
<protein>
    <submittedName>
        <fullName evidence="1">Uncharacterized protein</fullName>
    </submittedName>
</protein>
<comment type="caution">
    <text evidence="1">The sequence shown here is derived from an EMBL/GenBank/DDBJ whole genome shotgun (WGS) entry which is preliminary data.</text>
</comment>
<reference evidence="1 2" key="1">
    <citation type="journal article" date="2018" name="Nat. Ecol. Evol.">
        <title>Shark genomes provide insights into elasmobranch evolution and the origin of vertebrates.</title>
        <authorList>
            <person name="Hara Y"/>
            <person name="Yamaguchi K"/>
            <person name="Onimaru K"/>
            <person name="Kadota M"/>
            <person name="Koyanagi M"/>
            <person name="Keeley SD"/>
            <person name="Tatsumi K"/>
            <person name="Tanaka K"/>
            <person name="Motone F"/>
            <person name="Kageyama Y"/>
            <person name="Nozu R"/>
            <person name="Adachi N"/>
            <person name="Nishimura O"/>
            <person name="Nakagawa R"/>
            <person name="Tanegashima C"/>
            <person name="Kiyatake I"/>
            <person name="Matsumoto R"/>
            <person name="Murakumo K"/>
            <person name="Nishida K"/>
            <person name="Terakita A"/>
            <person name="Kuratani S"/>
            <person name="Sato K"/>
            <person name="Hyodo S Kuraku.S."/>
        </authorList>
    </citation>
    <scope>NUCLEOTIDE SEQUENCE [LARGE SCALE GENOMIC DNA]</scope>
</reference>
<proteinExistence type="predicted"/>
<evidence type="ECO:0000313" key="2">
    <source>
        <dbReference type="Proteomes" id="UP000287033"/>
    </source>
</evidence>